<evidence type="ECO:0000313" key="5">
    <source>
        <dbReference type="Proteomes" id="UP000239997"/>
    </source>
</evidence>
<sequence>MTIYNSMISQIFKDIVLSQTESRMIDEKMERIVLKKGSSLLQAHDTVYHQYYVDQGCLRTYFIDTAGKEHTIQFAINDWWISDYTAFFNTGKSIMNIETIQDTIVYKISRSNMEKLLLEIPQLETFFRKKMEGAFASFQKRILASLSQTAKERYLSFITTYPNIEQSVKNYHIASYLGITTESLSRIRKEITHSSVS</sequence>
<dbReference type="Proteomes" id="UP000239997">
    <property type="component" value="Unassembled WGS sequence"/>
</dbReference>
<gene>
    <name evidence="2" type="ORF">IL45_14140</name>
    <name evidence="3" type="ORF">LY02_01868</name>
</gene>
<dbReference type="CDD" id="cd00038">
    <property type="entry name" value="CAP_ED"/>
    <property type="match status" value="1"/>
</dbReference>
<proteinExistence type="predicted"/>
<dbReference type="InterPro" id="IPR000595">
    <property type="entry name" value="cNMP-bd_dom"/>
</dbReference>
<evidence type="ECO:0000313" key="2">
    <source>
        <dbReference type="EMBL" id="KEZ93254.1"/>
    </source>
</evidence>
<protein>
    <submittedName>
        <fullName evidence="3">CRP-like cAMP-binding protein</fullName>
    </submittedName>
    <submittedName>
        <fullName evidence="2">Catabolite gene activator protein</fullName>
    </submittedName>
</protein>
<dbReference type="InterPro" id="IPR014710">
    <property type="entry name" value="RmlC-like_jellyroll"/>
</dbReference>
<name>A0A084JWC0_NONUL</name>
<comment type="caution">
    <text evidence="2">The sequence shown here is derived from an EMBL/GenBank/DDBJ whole genome shotgun (WGS) entry which is preliminary data.</text>
</comment>
<dbReference type="RefSeq" id="WP_036584983.1">
    <property type="nucleotide sequence ID" value="NZ_CP138994.1"/>
</dbReference>
<keyword evidence="5" id="KW-1185">Reference proteome</keyword>
<dbReference type="OrthoDB" id="1092431at2"/>
<dbReference type="EMBL" id="PVNA01000003">
    <property type="protein sequence ID" value="PRX13623.1"/>
    <property type="molecule type" value="Genomic_DNA"/>
</dbReference>
<dbReference type="Proteomes" id="UP000028531">
    <property type="component" value="Unassembled WGS sequence"/>
</dbReference>
<dbReference type="SUPFAM" id="SSF51206">
    <property type="entry name" value="cAMP-binding domain-like"/>
    <property type="match status" value="1"/>
</dbReference>
<dbReference type="Gene3D" id="2.60.120.10">
    <property type="entry name" value="Jelly Rolls"/>
    <property type="match status" value="1"/>
</dbReference>
<dbReference type="Pfam" id="PF00027">
    <property type="entry name" value="cNMP_binding"/>
    <property type="match status" value="1"/>
</dbReference>
<evidence type="ECO:0000259" key="1">
    <source>
        <dbReference type="Pfam" id="PF00027"/>
    </source>
</evidence>
<evidence type="ECO:0000313" key="4">
    <source>
        <dbReference type="Proteomes" id="UP000028531"/>
    </source>
</evidence>
<dbReference type="EMBL" id="JPJI01000032">
    <property type="protein sequence ID" value="KEZ93254.1"/>
    <property type="molecule type" value="Genomic_DNA"/>
</dbReference>
<reference evidence="3 5" key="2">
    <citation type="submission" date="2018-03" db="EMBL/GenBank/DDBJ databases">
        <title>Genomic Encyclopedia of Archaeal and Bacterial Type Strains, Phase II (KMG-II): from individual species to whole genera.</title>
        <authorList>
            <person name="Goeker M."/>
        </authorList>
    </citation>
    <scope>NUCLEOTIDE SEQUENCE [LARGE SCALE GENOMIC DNA]</scope>
    <source>
        <strain evidence="3 5">DSM 22727</strain>
    </source>
</reference>
<reference evidence="2 4" key="1">
    <citation type="submission" date="2014-07" db="EMBL/GenBank/DDBJ databases">
        <title>Draft genome sequence of Nonlabens ulvanivorans, an ulvan degrading bacterium.</title>
        <authorList>
            <person name="Kopel M."/>
            <person name="Helbert W."/>
            <person name="Henrissat B."/>
            <person name="Doniger T."/>
            <person name="Banin E."/>
        </authorList>
    </citation>
    <scope>NUCLEOTIDE SEQUENCE [LARGE SCALE GENOMIC DNA]</scope>
    <source>
        <strain evidence="2 4">PLR</strain>
    </source>
</reference>
<accession>A0A084JWC0</accession>
<organism evidence="2 4">
    <name type="scientific">Nonlabens ulvanivorans</name>
    <name type="common">Persicivirga ulvanivorans</name>
    <dbReference type="NCBI Taxonomy" id="906888"/>
    <lineage>
        <taxon>Bacteria</taxon>
        <taxon>Pseudomonadati</taxon>
        <taxon>Bacteroidota</taxon>
        <taxon>Flavobacteriia</taxon>
        <taxon>Flavobacteriales</taxon>
        <taxon>Flavobacteriaceae</taxon>
        <taxon>Nonlabens</taxon>
    </lineage>
</organism>
<evidence type="ECO:0000313" key="3">
    <source>
        <dbReference type="EMBL" id="PRX13623.1"/>
    </source>
</evidence>
<dbReference type="AlphaFoldDB" id="A0A084JWC0"/>
<dbReference type="InterPro" id="IPR018490">
    <property type="entry name" value="cNMP-bd_dom_sf"/>
</dbReference>
<feature type="domain" description="Cyclic nucleotide-binding" evidence="1">
    <location>
        <begin position="33"/>
        <end position="117"/>
    </location>
</feature>